<evidence type="ECO:0000313" key="3">
    <source>
        <dbReference type="Proteomes" id="UP001320420"/>
    </source>
</evidence>
<name>A0AAN9UMS3_9PEZI</name>
<dbReference type="SUPFAM" id="SSF53335">
    <property type="entry name" value="S-adenosyl-L-methionine-dependent methyltransferases"/>
    <property type="match status" value="1"/>
</dbReference>
<comment type="caution">
    <text evidence="2">The sequence shown here is derived from an EMBL/GenBank/DDBJ whole genome shotgun (WGS) entry which is preliminary data.</text>
</comment>
<dbReference type="InterPro" id="IPR029063">
    <property type="entry name" value="SAM-dependent_MTases_sf"/>
</dbReference>
<dbReference type="PANTHER" id="PTHR43591:SF105">
    <property type="entry name" value="METHYLTRANSFERASE DOMAIN-CONTAINING PROTEIN-RELATED"/>
    <property type="match status" value="1"/>
</dbReference>
<dbReference type="Pfam" id="PF13489">
    <property type="entry name" value="Methyltransf_23"/>
    <property type="match status" value="1"/>
</dbReference>
<reference evidence="2 3" key="1">
    <citation type="submission" date="2024-02" db="EMBL/GenBank/DDBJ databases">
        <title>De novo assembly and annotation of 12 fungi associated with fruit tree decline syndrome in Ontario, Canada.</title>
        <authorList>
            <person name="Sulman M."/>
            <person name="Ellouze W."/>
            <person name="Ilyukhin E."/>
        </authorList>
    </citation>
    <scope>NUCLEOTIDE SEQUENCE [LARGE SCALE GENOMIC DNA]</scope>
    <source>
        <strain evidence="2 3">M11/M66-122</strain>
    </source>
</reference>
<accession>A0AAN9UMS3</accession>
<gene>
    <name evidence="2" type="ORF">SLS62_007766</name>
</gene>
<organism evidence="2 3">
    <name type="scientific">Diatrype stigma</name>
    <dbReference type="NCBI Taxonomy" id="117547"/>
    <lineage>
        <taxon>Eukaryota</taxon>
        <taxon>Fungi</taxon>
        <taxon>Dikarya</taxon>
        <taxon>Ascomycota</taxon>
        <taxon>Pezizomycotina</taxon>
        <taxon>Sordariomycetes</taxon>
        <taxon>Xylariomycetidae</taxon>
        <taxon>Xylariales</taxon>
        <taxon>Diatrypaceae</taxon>
        <taxon>Diatrype</taxon>
    </lineage>
</organism>
<evidence type="ECO:0000313" key="2">
    <source>
        <dbReference type="EMBL" id="KAK7750358.1"/>
    </source>
</evidence>
<keyword evidence="3" id="KW-1185">Reference proteome</keyword>
<dbReference type="Gene3D" id="3.40.50.150">
    <property type="entry name" value="Vaccinia Virus protein VP39"/>
    <property type="match status" value="1"/>
</dbReference>
<proteinExistence type="inferred from homology"/>
<dbReference type="PANTHER" id="PTHR43591">
    <property type="entry name" value="METHYLTRANSFERASE"/>
    <property type="match status" value="1"/>
</dbReference>
<evidence type="ECO:0000256" key="1">
    <source>
        <dbReference type="ARBA" id="ARBA00038158"/>
    </source>
</evidence>
<protein>
    <recommendedName>
        <fullName evidence="4">S-adenosyl-L-methionine-dependent methyltransferase</fullName>
    </recommendedName>
</protein>
<dbReference type="Proteomes" id="UP001320420">
    <property type="component" value="Unassembled WGS sequence"/>
</dbReference>
<dbReference type="EMBL" id="JAKJXP020000066">
    <property type="protein sequence ID" value="KAK7750358.1"/>
    <property type="molecule type" value="Genomic_DNA"/>
</dbReference>
<feature type="non-terminal residue" evidence="2">
    <location>
        <position position="1"/>
    </location>
</feature>
<comment type="similarity">
    <text evidence="1">Belongs to the methyltransferase superfamily. LaeA methyltransferase family.</text>
</comment>
<dbReference type="CDD" id="cd02440">
    <property type="entry name" value="AdoMet_MTases"/>
    <property type="match status" value="1"/>
</dbReference>
<dbReference type="AlphaFoldDB" id="A0AAN9UMS3"/>
<dbReference type="GO" id="GO:0008168">
    <property type="term" value="F:methyltransferase activity"/>
    <property type="evidence" value="ECO:0007669"/>
    <property type="project" value="TreeGrafter"/>
</dbReference>
<evidence type="ECO:0008006" key="4">
    <source>
        <dbReference type="Google" id="ProtNLM"/>
    </source>
</evidence>
<sequence length="283" mass="31356">GPSVESESDIASADQESFTSQFASAYGHPYNSAGNIFLPFDETEQRRLDSFHRLLRVCLNGELAVTRIPPEAKVIVDIGTGTGRWAVEMAARYPGASIIGIDIAPIQAKIVPENVTFEIADVEQPWKIEPESVDFIQVRGLAGMIRDWPALAAQAFEKLKPGGFLEITDVRGKVLDFDRKFGEDEITPNLTKAFEQVSANVGTIFDPAPLVPGWLNDEGFEKVAQQTEIIPLGRWPRDKKLRAREKMATAMSLPWFAPTDFNLMLVRPLVIQPVGSYNPMIKS</sequence>